<dbReference type="Proteomes" id="UP001304895">
    <property type="component" value="Unassembled WGS sequence"/>
</dbReference>
<organism evidence="1 2">
    <name type="scientific">Trichocladium antarcticum</name>
    <dbReference type="NCBI Taxonomy" id="1450529"/>
    <lineage>
        <taxon>Eukaryota</taxon>
        <taxon>Fungi</taxon>
        <taxon>Dikarya</taxon>
        <taxon>Ascomycota</taxon>
        <taxon>Pezizomycotina</taxon>
        <taxon>Sordariomycetes</taxon>
        <taxon>Sordariomycetidae</taxon>
        <taxon>Sordariales</taxon>
        <taxon>Chaetomiaceae</taxon>
        <taxon>Trichocladium</taxon>
    </lineage>
</organism>
<proteinExistence type="predicted"/>
<accession>A0AAN6ZI38</accession>
<name>A0AAN6ZI38_9PEZI</name>
<dbReference type="Pfam" id="PF05536">
    <property type="entry name" value="Neurochondrin"/>
    <property type="match status" value="1"/>
</dbReference>
<gene>
    <name evidence="1" type="ORF">BT67DRAFT_412471</name>
</gene>
<dbReference type="EMBL" id="MU853401">
    <property type="protein sequence ID" value="KAK4138291.1"/>
    <property type="molecule type" value="Genomic_DNA"/>
</dbReference>
<dbReference type="PANTHER" id="PTHR13109">
    <property type="entry name" value="NEUROCHONDRIN"/>
    <property type="match status" value="1"/>
</dbReference>
<evidence type="ECO:0000313" key="1">
    <source>
        <dbReference type="EMBL" id="KAK4138291.1"/>
    </source>
</evidence>
<keyword evidence="2" id="KW-1185">Reference proteome</keyword>
<dbReference type="InterPro" id="IPR016024">
    <property type="entry name" value="ARM-type_fold"/>
</dbReference>
<sequence length="651" mass="69682">MSENASSAEEQAASVQKIQTLLKAKDDTSRFVGLALLKSVLDNTPELRDNGASITTLWESIPQKFLDRLMRTGAKQSSSNSSGTSRKDSNDMLDLAVSVLHTFVALLPDSSNPNSRLLDRIPQLVSCLLHCSNDTARLALETLVSLVSQPGGAKVFTAVEDLTPLTEIAPSQPLALDTLLYAWLNAMTATPDKNTLRAKIDSTVGSLVSSFKGTDAVTLLSFLASLLPRLEADLITHNPKWLPAVGKYIHDLVASRPTAAGRAAFANLSAALLEVYPLQAPRLLFAEKGPDPSSPSPPASYLLINLLLVDLRATLPTLLTQLNTPQYPATARRLTSAFDTLSHFIGHLVRATDPSNHPEQVSSSDWAITPDHLLQLRTAVSETLALAAEHLRDRWDAAVAGAMGLHRDARAAQTRTDSGAHRTLSWDALGDGAGAADDPLILAAVRALAIWLREDENDLLRREACGLGDMLVELYRNGKGAVDFRRPVLVALEGIVEAEKGRGVAAVLENGGWEVLAGDLVRVFEGSGGSGGGAAGEEDAARGIEVVRVLLRIAEAEQPGTREAWMDLVTRVAGWAVPDAKQAAVVDEFQVAVLQLVTTLVADAHPGLQRRYVHSISAVLGIAEQLGRKIRGDRGLEEALEDVVETLSALR</sequence>
<reference evidence="1" key="2">
    <citation type="submission" date="2023-05" db="EMBL/GenBank/DDBJ databases">
        <authorList>
            <consortium name="Lawrence Berkeley National Laboratory"/>
            <person name="Steindorff A."/>
            <person name="Hensen N."/>
            <person name="Bonometti L."/>
            <person name="Westerberg I."/>
            <person name="Brannstrom I.O."/>
            <person name="Guillou S."/>
            <person name="Cros-Aarteil S."/>
            <person name="Calhoun S."/>
            <person name="Haridas S."/>
            <person name="Kuo A."/>
            <person name="Mondo S."/>
            <person name="Pangilinan J."/>
            <person name="Riley R."/>
            <person name="Labutti K."/>
            <person name="Andreopoulos B."/>
            <person name="Lipzen A."/>
            <person name="Chen C."/>
            <person name="Yanf M."/>
            <person name="Daum C."/>
            <person name="Ng V."/>
            <person name="Clum A."/>
            <person name="Ohm R."/>
            <person name="Martin F."/>
            <person name="Silar P."/>
            <person name="Natvig D."/>
            <person name="Lalanne C."/>
            <person name="Gautier V."/>
            <person name="Ament-Velasquez S.L."/>
            <person name="Kruys A."/>
            <person name="Hutchinson M.I."/>
            <person name="Powell A.J."/>
            <person name="Barry K."/>
            <person name="Miller A.N."/>
            <person name="Grigoriev I.V."/>
            <person name="Debuchy R."/>
            <person name="Gladieux P."/>
            <person name="Thoren M.H."/>
            <person name="Johannesson H."/>
        </authorList>
    </citation>
    <scope>NUCLEOTIDE SEQUENCE</scope>
    <source>
        <strain evidence="1">CBS 123565</strain>
    </source>
</reference>
<dbReference type="PANTHER" id="PTHR13109:SF7">
    <property type="entry name" value="NEUROCHONDRIN"/>
    <property type="match status" value="1"/>
</dbReference>
<dbReference type="AlphaFoldDB" id="A0AAN6ZI38"/>
<comment type="caution">
    <text evidence="1">The sequence shown here is derived from an EMBL/GenBank/DDBJ whole genome shotgun (WGS) entry which is preliminary data.</text>
</comment>
<protein>
    <submittedName>
        <fullName evidence="1">DUF1941-domain-containing protein</fullName>
    </submittedName>
</protein>
<dbReference type="InterPro" id="IPR008709">
    <property type="entry name" value="Neurochondrin"/>
</dbReference>
<dbReference type="SUPFAM" id="SSF48371">
    <property type="entry name" value="ARM repeat"/>
    <property type="match status" value="1"/>
</dbReference>
<evidence type="ECO:0000313" key="2">
    <source>
        <dbReference type="Proteomes" id="UP001304895"/>
    </source>
</evidence>
<reference evidence="1" key="1">
    <citation type="journal article" date="2023" name="Mol. Phylogenet. Evol.">
        <title>Genome-scale phylogeny and comparative genomics of the fungal order Sordariales.</title>
        <authorList>
            <person name="Hensen N."/>
            <person name="Bonometti L."/>
            <person name="Westerberg I."/>
            <person name="Brannstrom I.O."/>
            <person name="Guillou S."/>
            <person name="Cros-Aarteil S."/>
            <person name="Calhoun S."/>
            <person name="Haridas S."/>
            <person name="Kuo A."/>
            <person name="Mondo S."/>
            <person name="Pangilinan J."/>
            <person name="Riley R."/>
            <person name="LaButti K."/>
            <person name="Andreopoulos B."/>
            <person name="Lipzen A."/>
            <person name="Chen C."/>
            <person name="Yan M."/>
            <person name="Daum C."/>
            <person name="Ng V."/>
            <person name="Clum A."/>
            <person name="Steindorff A."/>
            <person name="Ohm R.A."/>
            <person name="Martin F."/>
            <person name="Silar P."/>
            <person name="Natvig D.O."/>
            <person name="Lalanne C."/>
            <person name="Gautier V."/>
            <person name="Ament-Velasquez S.L."/>
            <person name="Kruys A."/>
            <person name="Hutchinson M.I."/>
            <person name="Powell A.J."/>
            <person name="Barry K."/>
            <person name="Miller A.N."/>
            <person name="Grigoriev I.V."/>
            <person name="Debuchy R."/>
            <person name="Gladieux P."/>
            <person name="Hiltunen Thoren M."/>
            <person name="Johannesson H."/>
        </authorList>
    </citation>
    <scope>NUCLEOTIDE SEQUENCE</scope>
    <source>
        <strain evidence="1">CBS 123565</strain>
    </source>
</reference>